<protein>
    <submittedName>
        <fullName evidence="2">Uncharacterized protein</fullName>
    </submittedName>
</protein>
<sequence length="42" mass="4946">MEVCISFRMLFLGFSSSFYILGHFSVDYQKENPFHLFGSLYS</sequence>
<name>A0A0A9HFF3_ARUDO</name>
<dbReference type="EMBL" id="GBRH01163357">
    <property type="protein sequence ID" value="JAE34539.1"/>
    <property type="molecule type" value="Transcribed_RNA"/>
</dbReference>
<keyword evidence="1" id="KW-0812">Transmembrane</keyword>
<dbReference type="AlphaFoldDB" id="A0A0A9HFF3"/>
<organism evidence="2">
    <name type="scientific">Arundo donax</name>
    <name type="common">Giant reed</name>
    <name type="synonym">Donax arundinaceus</name>
    <dbReference type="NCBI Taxonomy" id="35708"/>
    <lineage>
        <taxon>Eukaryota</taxon>
        <taxon>Viridiplantae</taxon>
        <taxon>Streptophyta</taxon>
        <taxon>Embryophyta</taxon>
        <taxon>Tracheophyta</taxon>
        <taxon>Spermatophyta</taxon>
        <taxon>Magnoliopsida</taxon>
        <taxon>Liliopsida</taxon>
        <taxon>Poales</taxon>
        <taxon>Poaceae</taxon>
        <taxon>PACMAD clade</taxon>
        <taxon>Arundinoideae</taxon>
        <taxon>Arundineae</taxon>
        <taxon>Arundo</taxon>
    </lineage>
</organism>
<keyword evidence="1" id="KW-0472">Membrane</keyword>
<evidence type="ECO:0000313" key="2">
    <source>
        <dbReference type="EMBL" id="JAE34539.1"/>
    </source>
</evidence>
<evidence type="ECO:0000256" key="1">
    <source>
        <dbReference type="SAM" id="Phobius"/>
    </source>
</evidence>
<keyword evidence="1" id="KW-1133">Transmembrane helix</keyword>
<feature type="transmembrane region" description="Helical" evidence="1">
    <location>
        <begin position="7"/>
        <end position="26"/>
    </location>
</feature>
<accession>A0A0A9HFF3</accession>
<reference evidence="2" key="1">
    <citation type="submission" date="2014-09" db="EMBL/GenBank/DDBJ databases">
        <authorList>
            <person name="Magalhaes I.L.F."/>
            <person name="Oliveira U."/>
            <person name="Santos F.R."/>
            <person name="Vidigal T.H.D.A."/>
            <person name="Brescovit A.D."/>
            <person name="Santos A.J."/>
        </authorList>
    </citation>
    <scope>NUCLEOTIDE SEQUENCE</scope>
    <source>
        <tissue evidence="2">Shoot tissue taken approximately 20 cm above the soil surface</tissue>
    </source>
</reference>
<reference evidence="2" key="2">
    <citation type="journal article" date="2015" name="Data Brief">
        <title>Shoot transcriptome of the giant reed, Arundo donax.</title>
        <authorList>
            <person name="Barrero R.A."/>
            <person name="Guerrero F.D."/>
            <person name="Moolhuijzen P."/>
            <person name="Goolsby J.A."/>
            <person name="Tidwell J."/>
            <person name="Bellgard S.E."/>
            <person name="Bellgard M.I."/>
        </authorList>
    </citation>
    <scope>NUCLEOTIDE SEQUENCE</scope>
    <source>
        <tissue evidence="2">Shoot tissue taken approximately 20 cm above the soil surface</tissue>
    </source>
</reference>
<proteinExistence type="predicted"/>